<dbReference type="GO" id="GO:0006366">
    <property type="term" value="P:transcription by RNA polymerase II"/>
    <property type="evidence" value="ECO:0007669"/>
    <property type="project" value="InterPro"/>
</dbReference>
<comment type="subcellular location">
    <subcellularLocation>
        <location evidence="1">Nucleus</location>
    </subcellularLocation>
</comment>
<evidence type="ECO:0000256" key="1">
    <source>
        <dbReference type="ARBA" id="ARBA00004123"/>
    </source>
</evidence>
<reference evidence="7" key="1">
    <citation type="submission" date="2023-06" db="EMBL/GenBank/DDBJ databases">
        <title>Genome-scale phylogeny and comparative genomics of the fungal order Sordariales.</title>
        <authorList>
            <consortium name="Lawrence Berkeley National Laboratory"/>
            <person name="Hensen N."/>
            <person name="Bonometti L."/>
            <person name="Westerberg I."/>
            <person name="Brannstrom I.O."/>
            <person name="Guillou S."/>
            <person name="Cros-Aarteil S."/>
            <person name="Calhoun S."/>
            <person name="Haridas S."/>
            <person name="Kuo A."/>
            <person name="Mondo S."/>
            <person name="Pangilinan J."/>
            <person name="Riley R."/>
            <person name="Labutti K."/>
            <person name="Andreopoulos B."/>
            <person name="Lipzen A."/>
            <person name="Chen C."/>
            <person name="Yanf M."/>
            <person name="Daum C."/>
            <person name="Ng V."/>
            <person name="Clum A."/>
            <person name="Steindorff A."/>
            <person name="Ohm R."/>
            <person name="Martin F."/>
            <person name="Silar P."/>
            <person name="Natvig D."/>
            <person name="Lalanne C."/>
            <person name="Gautier V."/>
            <person name="Ament-Velasquez S.L."/>
            <person name="Kruys A."/>
            <person name="Hutchinson M.I."/>
            <person name="Powell A.J."/>
            <person name="Barry K."/>
            <person name="Miller A.N."/>
            <person name="Grigoriev I.V."/>
            <person name="Debuchy R."/>
            <person name="Gladieux P."/>
            <person name="Thoren M.H."/>
            <person name="Johannesson H."/>
        </authorList>
    </citation>
    <scope>NUCLEOTIDE SEQUENCE</scope>
    <source>
        <strain evidence="7">CBS 606.72</strain>
    </source>
</reference>
<dbReference type="PANTHER" id="PTHR11380:SF16">
    <property type="entry name" value="TRANSCRIPTION INITIATION PROTEIN SPT3 HOMOLOG"/>
    <property type="match status" value="1"/>
</dbReference>
<organism evidence="7 8">
    <name type="scientific">Immersiella caudata</name>
    <dbReference type="NCBI Taxonomy" id="314043"/>
    <lineage>
        <taxon>Eukaryota</taxon>
        <taxon>Fungi</taxon>
        <taxon>Dikarya</taxon>
        <taxon>Ascomycota</taxon>
        <taxon>Pezizomycotina</taxon>
        <taxon>Sordariomycetes</taxon>
        <taxon>Sordariomycetidae</taxon>
        <taxon>Sordariales</taxon>
        <taxon>Lasiosphaeriaceae</taxon>
        <taxon>Immersiella</taxon>
    </lineage>
</organism>
<accession>A0AA40BZD8</accession>
<protein>
    <submittedName>
        <fullName evidence="7">Transcription initiation factor IID, 18kD subunit-domain-containing protein</fullName>
    </submittedName>
</protein>
<keyword evidence="8" id="KW-1185">Reference proteome</keyword>
<dbReference type="GO" id="GO:0005634">
    <property type="term" value="C:nucleus"/>
    <property type="evidence" value="ECO:0007669"/>
    <property type="project" value="UniProtKB-SubCell"/>
</dbReference>
<dbReference type="Pfam" id="PF02269">
    <property type="entry name" value="TFIID-18kDa"/>
    <property type="match status" value="1"/>
</dbReference>
<evidence type="ECO:0000256" key="4">
    <source>
        <dbReference type="ARBA" id="ARBA00023242"/>
    </source>
</evidence>
<dbReference type="EMBL" id="JAULSU010000004">
    <property type="protein sequence ID" value="KAK0619641.1"/>
    <property type="molecule type" value="Genomic_DNA"/>
</dbReference>
<dbReference type="AlphaFoldDB" id="A0AA40BZD8"/>
<feature type="region of interest" description="Disordered" evidence="6">
    <location>
        <begin position="78"/>
        <end position="124"/>
    </location>
</feature>
<dbReference type="PANTHER" id="PTHR11380">
    <property type="entry name" value="TRANSCRIPTION INITIATION FACTOR TFIID/SUPT3-RELATED"/>
    <property type="match status" value="1"/>
</dbReference>
<evidence type="ECO:0000313" key="7">
    <source>
        <dbReference type="EMBL" id="KAK0619641.1"/>
    </source>
</evidence>
<dbReference type="GO" id="GO:0003712">
    <property type="term" value="F:transcription coregulator activity"/>
    <property type="evidence" value="ECO:0007669"/>
    <property type="project" value="TreeGrafter"/>
</dbReference>
<feature type="compositionally biased region" description="Acidic residues" evidence="6">
    <location>
        <begin position="94"/>
        <end position="109"/>
    </location>
</feature>
<gene>
    <name evidence="7" type="ORF">B0T14DRAFT_429353</name>
</gene>
<comment type="caution">
    <text evidence="7">The sequence shown here is derived from an EMBL/GenBank/DDBJ whole genome shotgun (WGS) entry which is preliminary data.</text>
</comment>
<dbReference type="InterPro" id="IPR003195">
    <property type="entry name" value="TFIID_TAF13"/>
</dbReference>
<evidence type="ECO:0000256" key="5">
    <source>
        <dbReference type="SAM" id="Coils"/>
    </source>
</evidence>
<keyword evidence="3" id="KW-0804">Transcription</keyword>
<evidence type="ECO:0000256" key="3">
    <source>
        <dbReference type="ARBA" id="ARBA00023163"/>
    </source>
</evidence>
<dbReference type="CDD" id="cd22926">
    <property type="entry name" value="HFD_SPT3"/>
    <property type="match status" value="1"/>
</dbReference>
<evidence type="ECO:0000256" key="2">
    <source>
        <dbReference type="ARBA" id="ARBA00023015"/>
    </source>
</evidence>
<evidence type="ECO:0000313" key="8">
    <source>
        <dbReference type="Proteomes" id="UP001175000"/>
    </source>
</evidence>
<name>A0AA40BZD8_9PEZI</name>
<feature type="coiled-coil region" evidence="5">
    <location>
        <begin position="309"/>
        <end position="336"/>
    </location>
</feature>
<dbReference type="GO" id="GO:0000124">
    <property type="term" value="C:SAGA complex"/>
    <property type="evidence" value="ECO:0007669"/>
    <property type="project" value="TreeGrafter"/>
</dbReference>
<keyword evidence="5" id="KW-0175">Coiled coil</keyword>
<proteinExistence type="predicted"/>
<dbReference type="Proteomes" id="UP001175000">
    <property type="component" value="Unassembled WGS sequence"/>
</dbReference>
<keyword evidence="4" id="KW-0539">Nucleus</keyword>
<keyword evidence="2" id="KW-0805">Transcription regulation</keyword>
<evidence type="ECO:0000256" key="6">
    <source>
        <dbReference type="SAM" id="MobiDB-lite"/>
    </source>
</evidence>
<sequence length="348" mass="38957">MFVAGEANEASEATTTLIEKIVRDNIIHMITTADDLAARRGSAKFTVADILFQVRNDPPRLERLKDYLRWRKIRSTAAKSEKEASGDADLAFSSDEDLPTGAGDDENDETTAQTTDKPTARPLPTAALAADIPPSILPWSTPLSFFHVSLHPHEAHPLASLDLDADPESRNRNKLARLHKNDKRADDMTHDEYMQWAEKRKSSFTSRKRGLFREWCLLGEIGDHRASDDEVPGLLNLLAVEWVEKLTEEAMKVRKEEEERGDAVAPARDRGEMREVGVSDGMGGFLRMEQGSLSKDFQNRGLVKDGGAAAVAERHIRQAHERLLNLQKRSVLLNERGGIVRKKHRLVS</sequence>